<dbReference type="InterPro" id="IPR058203">
    <property type="entry name" value="Rex_bacilli-type"/>
</dbReference>
<sequence length="247" mass="27985">MYFSQSFGKIITREKLTRLDKKTWSKKLVEIKLHKKLPKATARRLPQYYRLFKLLVDEKVTRTNSTIISEKIGVDAATIRRDFSLFGELGRRGYGYETLALRDFFAELLGQDQETHIALIGVGNLGRALINYSFQDRNKMRITQAYDIAGNPLVGTQTDTGIHIYNISDLEKNIANSDVKTAIVSVRKEDAQDVADLLVASGIKGILNFAPVRLYVPDDVVVQSIDLTKELQTLLFFMNGKEAHEKD</sequence>
<keyword evidence="10" id="KW-1185">Reference proteome</keyword>
<evidence type="ECO:0000256" key="3">
    <source>
        <dbReference type="ARBA" id="ARBA00023015"/>
    </source>
</evidence>
<dbReference type="InterPro" id="IPR009718">
    <property type="entry name" value="Rex_DNA-bd_C_dom"/>
</dbReference>
<keyword evidence="6 7" id="KW-0804">Transcription</keyword>
<dbReference type="EMBL" id="JXJU01000008">
    <property type="protein sequence ID" value="PCR99549.1"/>
    <property type="molecule type" value="Genomic_DNA"/>
</dbReference>
<comment type="function">
    <text evidence="7">Modulates transcription in response to changes in cellular NADH/NAD(+) redox state.</text>
</comment>
<dbReference type="InterPro" id="IPR003781">
    <property type="entry name" value="CoA-bd"/>
</dbReference>
<feature type="binding site" evidence="7">
    <location>
        <begin position="121"/>
        <end position="126"/>
    </location>
    <ligand>
        <name>NAD(+)</name>
        <dbReference type="ChEBI" id="CHEBI:57540"/>
    </ligand>
</feature>
<comment type="similarity">
    <text evidence="7">Belongs to the transcriptional regulatory Rex family.</text>
</comment>
<feature type="domain" description="CoA-binding" evidence="8">
    <location>
        <begin position="110"/>
        <end position="213"/>
    </location>
</feature>
<name>A0A2A5RK69_9LACT</name>
<keyword evidence="2 7" id="KW-0678">Repressor</keyword>
<dbReference type="STRING" id="1291764.GCA_001311235_01707"/>
<comment type="subunit">
    <text evidence="7">Homodimer.</text>
</comment>
<dbReference type="SMART" id="SM00881">
    <property type="entry name" value="CoA_binding"/>
    <property type="match status" value="1"/>
</dbReference>
<reference evidence="9 10" key="1">
    <citation type="submission" date="2014-12" db="EMBL/GenBank/DDBJ databases">
        <title>Draft genome sequences of 10 type strains of Lactococcus.</title>
        <authorList>
            <person name="Sun Z."/>
            <person name="Zhong Z."/>
            <person name="Liu W."/>
            <person name="Zhang W."/>
            <person name="Zhang H."/>
        </authorList>
    </citation>
    <scope>NUCLEOTIDE SEQUENCE [LARGE SCALE GENOMIC DNA]</scope>
    <source>
        <strain evidence="9 10">JCM 16395</strain>
    </source>
</reference>
<dbReference type="Gene3D" id="1.10.10.10">
    <property type="entry name" value="Winged helix-like DNA-binding domain superfamily/Winged helix DNA-binding domain"/>
    <property type="match status" value="1"/>
</dbReference>
<evidence type="ECO:0000259" key="8">
    <source>
        <dbReference type="SMART" id="SM00881"/>
    </source>
</evidence>
<evidence type="ECO:0000256" key="6">
    <source>
        <dbReference type="ARBA" id="ARBA00023163"/>
    </source>
</evidence>
<protein>
    <recommendedName>
        <fullName evidence="7">Redox-sensing transcriptional repressor Rex</fullName>
    </recommendedName>
</protein>
<dbReference type="GO" id="GO:0045892">
    <property type="term" value="P:negative regulation of DNA-templated transcription"/>
    <property type="evidence" value="ECO:0007669"/>
    <property type="project" value="InterPro"/>
</dbReference>
<dbReference type="HAMAP" id="MF_01131">
    <property type="entry name" value="Rex"/>
    <property type="match status" value="1"/>
</dbReference>
<keyword evidence="3 7" id="KW-0805">Transcription regulation</keyword>
<keyword evidence="4 7" id="KW-0520">NAD</keyword>
<evidence type="ECO:0000313" key="9">
    <source>
        <dbReference type="EMBL" id="PCR99549.1"/>
    </source>
</evidence>
<evidence type="ECO:0000256" key="1">
    <source>
        <dbReference type="ARBA" id="ARBA00022490"/>
    </source>
</evidence>
<gene>
    <name evidence="7" type="primary">rex</name>
    <name evidence="9" type="ORF">RT41_GL001925</name>
</gene>
<accession>A0A2A5RK69</accession>
<dbReference type="InterPro" id="IPR022876">
    <property type="entry name" value="Tscrpt_rep_Rex"/>
</dbReference>
<proteinExistence type="inferred from homology"/>
<dbReference type="SUPFAM" id="SSF46785">
    <property type="entry name" value="Winged helix' DNA-binding domain"/>
    <property type="match status" value="1"/>
</dbReference>
<dbReference type="GO" id="GO:0003700">
    <property type="term" value="F:DNA-binding transcription factor activity"/>
    <property type="evidence" value="ECO:0007669"/>
    <property type="project" value="UniProtKB-UniRule"/>
</dbReference>
<comment type="caution">
    <text evidence="9">The sequence shown here is derived from an EMBL/GenBank/DDBJ whole genome shotgun (WGS) entry which is preliminary data.</text>
</comment>
<organism evidence="9 10">
    <name type="scientific">Lactococcus fujiensis JCM 16395</name>
    <dbReference type="NCBI Taxonomy" id="1291764"/>
    <lineage>
        <taxon>Bacteria</taxon>
        <taxon>Bacillati</taxon>
        <taxon>Bacillota</taxon>
        <taxon>Bacilli</taxon>
        <taxon>Lactobacillales</taxon>
        <taxon>Streptococcaceae</taxon>
        <taxon>Lactococcus</taxon>
    </lineage>
</organism>
<dbReference type="InterPro" id="IPR036388">
    <property type="entry name" value="WH-like_DNA-bd_sf"/>
</dbReference>
<dbReference type="NCBIfam" id="NF003996">
    <property type="entry name" value="PRK05472.2-5"/>
    <property type="match status" value="1"/>
</dbReference>
<dbReference type="PANTHER" id="PTHR35786:SF1">
    <property type="entry name" value="REDOX-SENSING TRANSCRIPTIONAL REPRESSOR REX 1"/>
    <property type="match status" value="1"/>
</dbReference>
<dbReference type="GO" id="GO:0003677">
    <property type="term" value="F:DNA binding"/>
    <property type="evidence" value="ECO:0007669"/>
    <property type="project" value="UniProtKB-UniRule"/>
</dbReference>
<feature type="DNA-binding region" description="H-T-H motif" evidence="7">
    <location>
        <begin position="47"/>
        <end position="86"/>
    </location>
</feature>
<evidence type="ECO:0000256" key="4">
    <source>
        <dbReference type="ARBA" id="ARBA00023027"/>
    </source>
</evidence>
<dbReference type="NCBIfam" id="NF003995">
    <property type="entry name" value="PRK05472.2-4"/>
    <property type="match status" value="1"/>
</dbReference>
<dbReference type="Proteomes" id="UP000218181">
    <property type="component" value="Unassembled WGS sequence"/>
</dbReference>
<dbReference type="Gene3D" id="3.40.50.720">
    <property type="entry name" value="NAD(P)-binding Rossmann-like Domain"/>
    <property type="match status" value="1"/>
</dbReference>
<keyword evidence="5 7" id="KW-0238">DNA-binding</keyword>
<evidence type="ECO:0000256" key="5">
    <source>
        <dbReference type="ARBA" id="ARBA00023125"/>
    </source>
</evidence>
<dbReference type="Pfam" id="PF06971">
    <property type="entry name" value="Put_DNA-bind_N"/>
    <property type="match status" value="1"/>
</dbReference>
<evidence type="ECO:0000256" key="2">
    <source>
        <dbReference type="ARBA" id="ARBA00022491"/>
    </source>
</evidence>
<dbReference type="NCBIfam" id="NF003989">
    <property type="entry name" value="PRK05472.1-3"/>
    <property type="match status" value="1"/>
</dbReference>
<dbReference type="NCBIfam" id="NF003994">
    <property type="entry name" value="PRK05472.2-3"/>
    <property type="match status" value="1"/>
</dbReference>
<evidence type="ECO:0000256" key="7">
    <source>
        <dbReference type="HAMAP-Rule" id="MF_01131"/>
    </source>
</evidence>
<comment type="subcellular location">
    <subcellularLocation>
        <location evidence="7">Cytoplasm</location>
    </subcellularLocation>
</comment>
<dbReference type="GO" id="GO:0005737">
    <property type="term" value="C:cytoplasm"/>
    <property type="evidence" value="ECO:0007669"/>
    <property type="project" value="UniProtKB-SubCell"/>
</dbReference>
<dbReference type="InterPro" id="IPR036390">
    <property type="entry name" value="WH_DNA-bd_sf"/>
</dbReference>
<dbReference type="SUPFAM" id="SSF51735">
    <property type="entry name" value="NAD(P)-binding Rossmann-fold domains"/>
    <property type="match status" value="1"/>
</dbReference>
<evidence type="ECO:0000313" key="10">
    <source>
        <dbReference type="Proteomes" id="UP000218181"/>
    </source>
</evidence>
<keyword evidence="1 7" id="KW-0963">Cytoplasm</keyword>
<dbReference type="Pfam" id="PF02629">
    <property type="entry name" value="CoA_binding"/>
    <property type="match status" value="1"/>
</dbReference>
<dbReference type="InterPro" id="IPR036291">
    <property type="entry name" value="NAD(P)-bd_dom_sf"/>
</dbReference>
<dbReference type="AlphaFoldDB" id="A0A2A5RK69"/>
<dbReference type="GO" id="GO:0051775">
    <property type="term" value="P:response to redox state"/>
    <property type="evidence" value="ECO:0007669"/>
    <property type="project" value="InterPro"/>
</dbReference>
<dbReference type="NCBIfam" id="NF003991">
    <property type="entry name" value="PRK05472.1-5"/>
    <property type="match status" value="1"/>
</dbReference>
<dbReference type="PANTHER" id="PTHR35786">
    <property type="entry name" value="REDOX-SENSING TRANSCRIPTIONAL REPRESSOR REX"/>
    <property type="match status" value="1"/>
</dbReference>